<dbReference type="AlphaFoldDB" id="A0A2H0VNX1"/>
<comment type="caution">
    <text evidence="1">The sequence shown here is derived from an EMBL/GenBank/DDBJ whole genome shotgun (WGS) entry which is preliminary data.</text>
</comment>
<organism evidence="1 2">
    <name type="scientific">Candidatus Collierbacteria bacterium CG10_big_fil_rev_8_21_14_0_10_43_36</name>
    <dbReference type="NCBI Taxonomy" id="1974534"/>
    <lineage>
        <taxon>Bacteria</taxon>
        <taxon>Candidatus Collieribacteriota</taxon>
    </lineage>
</organism>
<accession>A0A2H0VNX1</accession>
<gene>
    <name evidence="1" type="ORF">COT86_00880</name>
</gene>
<evidence type="ECO:0000313" key="1">
    <source>
        <dbReference type="EMBL" id="PIS00021.1"/>
    </source>
</evidence>
<protein>
    <submittedName>
        <fullName evidence="1">Uncharacterized protein</fullName>
    </submittedName>
</protein>
<proteinExistence type="predicted"/>
<reference evidence="2" key="1">
    <citation type="submission" date="2017-09" db="EMBL/GenBank/DDBJ databases">
        <title>Depth-based differentiation of microbial function through sediment-hosted aquifers and enrichment of novel symbionts in the deep terrestrial subsurface.</title>
        <authorList>
            <person name="Probst A.J."/>
            <person name="Ladd B."/>
            <person name="Jarett J.K."/>
            <person name="Geller-Mcgrath D.E."/>
            <person name="Sieber C.M.K."/>
            <person name="Emerson J.B."/>
            <person name="Anantharaman K."/>
            <person name="Thomas B.C."/>
            <person name="Malmstrom R."/>
            <person name="Stieglmeier M."/>
            <person name="Klingl A."/>
            <person name="Woyke T."/>
            <person name="Ryan C.M."/>
            <person name="Banfield J.F."/>
        </authorList>
    </citation>
    <scope>NUCLEOTIDE SEQUENCE [LARGE SCALE GENOMIC DNA]</scope>
</reference>
<dbReference type="EMBL" id="PFAE01000012">
    <property type="protein sequence ID" value="PIS00021.1"/>
    <property type="molecule type" value="Genomic_DNA"/>
</dbReference>
<sequence length="113" mass="13403">MRMEDLDQALFVPKNSYGHYEVAVRIIRPGRGRSDCRIYLEPLPGKHSYSVEDFQMLMNLNEEQPFPILVGKVRIRRGSAPKHELDFERDGRELSFEETIEFMTTMTRWKRIV</sequence>
<evidence type="ECO:0000313" key="2">
    <source>
        <dbReference type="Proteomes" id="UP000230730"/>
    </source>
</evidence>
<name>A0A2H0VNX1_9BACT</name>
<dbReference type="Proteomes" id="UP000230730">
    <property type="component" value="Unassembled WGS sequence"/>
</dbReference>